<feature type="region of interest" description="Disordered" evidence="1">
    <location>
        <begin position="924"/>
        <end position="946"/>
    </location>
</feature>
<accession>A0A194UZS9</accession>
<feature type="compositionally biased region" description="Pro residues" evidence="1">
    <location>
        <begin position="476"/>
        <end position="486"/>
    </location>
</feature>
<sequence length="1030" mass="112559">MANPEKGKSHKVPSRAASLQRMLEMERKQKMERMQQNPYAAGSGRRSESPVKSSLLTRRRDTSQPPDDHRRTSTVRNYSLPPPSAHSKPPHSTRTNQDKSAKQTQSRKMVSSRETKKGSADRDDLPSMKRAAASPQVKTVTFLPSDDDKSDTSSICHSPTWDDYGKRRKDREGAAREAKSSKRRLTKEPPPAAMDNRPGLNPRIMSAPLLDRTSFEDNHPSDRPPMDLRSRTSRPQPLGLSSHQGSVESVHTVNRSPAFIGGVRLERERDATMRRLKDSRAPSVERSEPEMPRQHQASQPPSTEPPKRRETVPPVSYPPIASKTPFLKHTSSTKGHGRKRSGSFSNVVSKLFGSSKSSQDPQPYLERRDSQDSVTTVRSLLSLSKGSRGRQRGGSATPQSQSRAQSRENHSRSTSTPIDERRGAIGLPPLSWKNSRRKKRTTSMVAIPPQSVREGSLSPDTSAVEQDKFSFLERPFSPPADGPPSPTASLSASMKTKVNPQTAPAEDSRPATPPPKKTLKETIKAGFRSSMSMDPKPSHHRIPSDDTFVVEVESAPILSHDSHPLQSHPVIRPRTSDRPPSSSRGPQRSDEHHAGRRPQTATDTKDSGASTSSSHPDSESAPPSPATTPDTSRPQSSKENRNLRAEDLKKLPLLSLHMTNASAMKRPLEVVFGSSSKFSTQANSLQGNAEPPKGSSKEPVSQQTAHRSNFIEDLPDQSPLTHDEPWSRSKPPLETDQLSFTSALTNLDVKRSESVHDLGSDVGPFTLDKNHQDSNKATKVTLKRIQVETTKSLAYAKKQAAPEAISPVSSVTDTGFLPSPPHHSLPPRTSGRPGHALLPPIDVDHRFSSSTQSENPDSFLSTPTTASAYLHEARKAAPSSPRAPTAKTPTSSTNPLPTSSNSLAPRAFVLAQPKAAAAEPVLQQQPPPHLAPSGGPAVPSPRHSSLDTTGLKPIAKMFVECCHCKFYQDMPSRVYEAMARPEDTVRDKRLGVSGQVTTCVKCPWCSHNMSTQCCAGFAAVVYLREKLHGP</sequence>
<dbReference type="EMBL" id="KN714696">
    <property type="protein sequence ID" value="KUI57116.1"/>
    <property type="molecule type" value="Genomic_DNA"/>
</dbReference>
<feature type="compositionally biased region" description="Polar residues" evidence="1">
    <location>
        <begin position="698"/>
        <end position="707"/>
    </location>
</feature>
<feature type="compositionally biased region" description="Low complexity" evidence="1">
    <location>
        <begin position="609"/>
        <end position="632"/>
    </location>
</feature>
<feature type="compositionally biased region" description="Polar residues" evidence="1">
    <location>
        <begin position="490"/>
        <end position="502"/>
    </location>
</feature>
<feature type="compositionally biased region" description="Polar residues" evidence="1">
    <location>
        <begin position="233"/>
        <end position="255"/>
    </location>
</feature>
<feature type="compositionally biased region" description="Polar residues" evidence="1">
    <location>
        <begin position="848"/>
        <end position="867"/>
    </location>
</feature>
<feature type="compositionally biased region" description="Basic and acidic residues" evidence="1">
    <location>
        <begin position="636"/>
        <end position="650"/>
    </location>
</feature>
<feature type="compositionally biased region" description="Basic and acidic residues" evidence="1">
    <location>
        <begin position="721"/>
        <end position="733"/>
    </location>
</feature>
<evidence type="ECO:0000313" key="2">
    <source>
        <dbReference type="EMBL" id="KUI57116.1"/>
    </source>
</evidence>
<feature type="region of interest" description="Disordered" evidence="1">
    <location>
        <begin position="799"/>
        <end position="902"/>
    </location>
</feature>
<feature type="region of interest" description="Disordered" evidence="1">
    <location>
        <begin position="679"/>
        <end position="735"/>
    </location>
</feature>
<feature type="compositionally biased region" description="Basic and acidic residues" evidence="1">
    <location>
        <begin position="170"/>
        <end position="180"/>
    </location>
</feature>
<proteinExistence type="predicted"/>
<dbReference type="OrthoDB" id="5386674at2759"/>
<reference evidence="3" key="1">
    <citation type="submission" date="2014-12" db="EMBL/GenBank/DDBJ databases">
        <title>Genome Sequence of Valsa Canker Pathogens Uncovers a Specific Adaption of Colonization on Woody Bark.</title>
        <authorList>
            <person name="Yin Z."/>
            <person name="Liu H."/>
            <person name="Gao X."/>
            <person name="Li Z."/>
            <person name="Song N."/>
            <person name="Ke X."/>
            <person name="Dai Q."/>
            <person name="Wu Y."/>
            <person name="Sun Y."/>
            <person name="Xu J.-R."/>
            <person name="Kang Z.K."/>
            <person name="Wang L."/>
            <person name="Huang L."/>
        </authorList>
    </citation>
    <scope>NUCLEOTIDE SEQUENCE [LARGE SCALE GENOMIC DNA]</scope>
    <source>
        <strain evidence="3">SXYL134</strain>
    </source>
</reference>
<feature type="compositionally biased region" description="Basic and acidic residues" evidence="1">
    <location>
        <begin position="264"/>
        <end position="293"/>
    </location>
</feature>
<dbReference type="AlphaFoldDB" id="A0A194UZS9"/>
<feature type="region of interest" description="Disordered" evidence="1">
    <location>
        <begin position="1"/>
        <end position="654"/>
    </location>
</feature>
<feature type="compositionally biased region" description="Basic and acidic residues" evidence="1">
    <location>
        <begin position="213"/>
        <end position="230"/>
    </location>
</feature>
<name>A0A194UZS9_CYTMA</name>
<gene>
    <name evidence="2" type="ORF">VP1G_04446</name>
</gene>
<feature type="compositionally biased region" description="Basic and acidic residues" evidence="1">
    <location>
        <begin position="58"/>
        <end position="71"/>
    </location>
</feature>
<feature type="compositionally biased region" description="Low complexity" evidence="1">
    <location>
        <begin position="876"/>
        <end position="902"/>
    </location>
</feature>
<organism evidence="2 3">
    <name type="scientific">Cytospora mali</name>
    <name type="common">Apple Valsa canker fungus</name>
    <name type="synonym">Valsa mali</name>
    <dbReference type="NCBI Taxonomy" id="578113"/>
    <lineage>
        <taxon>Eukaryota</taxon>
        <taxon>Fungi</taxon>
        <taxon>Dikarya</taxon>
        <taxon>Ascomycota</taxon>
        <taxon>Pezizomycotina</taxon>
        <taxon>Sordariomycetes</taxon>
        <taxon>Sordariomycetidae</taxon>
        <taxon>Diaporthales</taxon>
        <taxon>Cytosporaceae</taxon>
        <taxon>Cytospora</taxon>
    </lineage>
</organism>
<keyword evidence="3" id="KW-1185">Reference proteome</keyword>
<feature type="compositionally biased region" description="Basic and acidic residues" evidence="1">
    <location>
        <begin position="23"/>
        <end position="33"/>
    </location>
</feature>
<evidence type="ECO:0000256" key="1">
    <source>
        <dbReference type="SAM" id="MobiDB-lite"/>
    </source>
</evidence>
<feature type="compositionally biased region" description="Basic and acidic residues" evidence="1">
    <location>
        <begin position="111"/>
        <end position="127"/>
    </location>
</feature>
<protein>
    <submittedName>
        <fullName evidence="2">Uncharacterized protein</fullName>
    </submittedName>
</protein>
<evidence type="ECO:0000313" key="3">
    <source>
        <dbReference type="Proteomes" id="UP000078576"/>
    </source>
</evidence>
<dbReference type="Proteomes" id="UP000078576">
    <property type="component" value="Unassembled WGS sequence"/>
</dbReference>
<feature type="compositionally biased region" description="Polar residues" evidence="1">
    <location>
        <begin position="342"/>
        <end position="361"/>
    </location>
</feature>